<organism evidence="1 2">
    <name type="scientific">Plakobranchus ocellatus</name>
    <dbReference type="NCBI Taxonomy" id="259542"/>
    <lineage>
        <taxon>Eukaryota</taxon>
        <taxon>Metazoa</taxon>
        <taxon>Spiralia</taxon>
        <taxon>Lophotrochozoa</taxon>
        <taxon>Mollusca</taxon>
        <taxon>Gastropoda</taxon>
        <taxon>Heterobranchia</taxon>
        <taxon>Euthyneura</taxon>
        <taxon>Panpulmonata</taxon>
        <taxon>Sacoglossa</taxon>
        <taxon>Placobranchoidea</taxon>
        <taxon>Plakobranchidae</taxon>
        <taxon>Plakobranchus</taxon>
    </lineage>
</organism>
<comment type="caution">
    <text evidence="1">The sequence shown here is derived from an EMBL/GenBank/DDBJ whole genome shotgun (WGS) entry which is preliminary data.</text>
</comment>
<evidence type="ECO:0000313" key="1">
    <source>
        <dbReference type="EMBL" id="GFO44978.1"/>
    </source>
</evidence>
<dbReference type="Proteomes" id="UP000735302">
    <property type="component" value="Unassembled WGS sequence"/>
</dbReference>
<dbReference type="AlphaFoldDB" id="A0AAV4DLQ6"/>
<proteinExistence type="predicted"/>
<accession>A0AAV4DLQ6</accession>
<gene>
    <name evidence="1" type="ORF">PoB_007148300</name>
</gene>
<name>A0AAV4DLQ6_9GAST</name>
<protein>
    <submittedName>
        <fullName evidence="1">Uncharacterized protein</fullName>
    </submittedName>
</protein>
<evidence type="ECO:0000313" key="2">
    <source>
        <dbReference type="Proteomes" id="UP000735302"/>
    </source>
</evidence>
<keyword evidence="2" id="KW-1185">Reference proteome</keyword>
<reference evidence="1 2" key="1">
    <citation type="journal article" date="2021" name="Elife">
        <title>Chloroplast acquisition without the gene transfer in kleptoplastic sea slugs, Plakobranchus ocellatus.</title>
        <authorList>
            <person name="Maeda T."/>
            <person name="Takahashi S."/>
            <person name="Yoshida T."/>
            <person name="Shimamura S."/>
            <person name="Takaki Y."/>
            <person name="Nagai Y."/>
            <person name="Toyoda A."/>
            <person name="Suzuki Y."/>
            <person name="Arimoto A."/>
            <person name="Ishii H."/>
            <person name="Satoh N."/>
            <person name="Nishiyama T."/>
            <person name="Hasebe M."/>
            <person name="Maruyama T."/>
            <person name="Minagawa J."/>
            <person name="Obokata J."/>
            <person name="Shigenobu S."/>
        </authorList>
    </citation>
    <scope>NUCLEOTIDE SEQUENCE [LARGE SCALE GENOMIC DNA]</scope>
</reference>
<dbReference type="EMBL" id="BLXT01007988">
    <property type="protein sequence ID" value="GFO44978.1"/>
    <property type="molecule type" value="Genomic_DNA"/>
</dbReference>
<sequence length="80" mass="9341">METRFNDSKKLSSTGWLLVKLQPFWTVCLDLGVSKSSHFREYCRVECHFSVLAWTHLRFAPILNVSWLFEHSLGFGQFCA</sequence>